<evidence type="ECO:0000259" key="4">
    <source>
        <dbReference type="PROSITE" id="PS50943"/>
    </source>
</evidence>
<evidence type="ECO:0000256" key="3">
    <source>
        <dbReference type="ARBA" id="ARBA00023163"/>
    </source>
</evidence>
<organism evidence="5 6">
    <name type="scientific">Pseudoalteromonas caenipelagi</name>
    <dbReference type="NCBI Taxonomy" id="2726988"/>
    <lineage>
        <taxon>Bacteria</taxon>
        <taxon>Pseudomonadati</taxon>
        <taxon>Pseudomonadota</taxon>
        <taxon>Gammaproteobacteria</taxon>
        <taxon>Alteromonadales</taxon>
        <taxon>Pseudoalteromonadaceae</taxon>
        <taxon>Pseudoalteromonas</taxon>
    </lineage>
</organism>
<dbReference type="PANTHER" id="PTHR46797:SF23">
    <property type="entry name" value="HTH-TYPE TRANSCRIPTIONAL REGULATOR SUTR"/>
    <property type="match status" value="1"/>
</dbReference>
<dbReference type="CDD" id="cd00093">
    <property type="entry name" value="HTH_XRE"/>
    <property type="match status" value="1"/>
</dbReference>
<dbReference type="GO" id="GO:0003700">
    <property type="term" value="F:DNA-binding transcription factor activity"/>
    <property type="evidence" value="ECO:0007669"/>
    <property type="project" value="TreeGrafter"/>
</dbReference>
<dbReference type="RefSeq" id="WP_171627656.1">
    <property type="nucleotide sequence ID" value="NZ_JABBPG010000010.1"/>
</dbReference>
<accession>A0A849VLY1</accession>
<dbReference type="SUPFAM" id="SSF47413">
    <property type="entry name" value="lambda repressor-like DNA-binding domains"/>
    <property type="match status" value="1"/>
</dbReference>
<dbReference type="AlphaFoldDB" id="A0A849VLY1"/>
<dbReference type="GO" id="GO:0003677">
    <property type="term" value="F:DNA binding"/>
    <property type="evidence" value="ECO:0007669"/>
    <property type="project" value="UniProtKB-KW"/>
</dbReference>
<protein>
    <submittedName>
        <fullName evidence="5">Helix-turn-helix transcriptional regulator</fullName>
    </submittedName>
</protein>
<keyword evidence="6" id="KW-1185">Reference proteome</keyword>
<feature type="domain" description="HTH cro/C1-type" evidence="4">
    <location>
        <begin position="12"/>
        <end position="66"/>
    </location>
</feature>
<dbReference type="GO" id="GO:0005829">
    <property type="term" value="C:cytosol"/>
    <property type="evidence" value="ECO:0007669"/>
    <property type="project" value="TreeGrafter"/>
</dbReference>
<dbReference type="InterPro" id="IPR050807">
    <property type="entry name" value="TransReg_Diox_bact_type"/>
</dbReference>
<keyword evidence="2" id="KW-0238">DNA-binding</keyword>
<evidence type="ECO:0000313" key="6">
    <source>
        <dbReference type="Proteomes" id="UP000586305"/>
    </source>
</evidence>
<name>A0A849VLY1_9GAMM</name>
<dbReference type="InterPro" id="IPR001387">
    <property type="entry name" value="Cro/C1-type_HTH"/>
</dbReference>
<evidence type="ECO:0000256" key="1">
    <source>
        <dbReference type="ARBA" id="ARBA00023015"/>
    </source>
</evidence>
<evidence type="ECO:0000313" key="5">
    <source>
        <dbReference type="EMBL" id="NOU52597.1"/>
    </source>
</evidence>
<dbReference type="SMART" id="SM00530">
    <property type="entry name" value="HTH_XRE"/>
    <property type="match status" value="1"/>
</dbReference>
<reference evidence="5 6" key="1">
    <citation type="submission" date="2020-04" db="EMBL/GenBank/DDBJ databases">
        <title>Pseudoalteromonas caenipelagi sp. nov., isolated from a tidal flat.</title>
        <authorList>
            <person name="Park S."/>
            <person name="Yoon J.-H."/>
        </authorList>
    </citation>
    <scope>NUCLEOTIDE SEQUENCE [LARGE SCALE GENOMIC DNA]</scope>
    <source>
        <strain evidence="5 6">JBTF-M23</strain>
    </source>
</reference>
<dbReference type="PROSITE" id="PS50943">
    <property type="entry name" value="HTH_CROC1"/>
    <property type="match status" value="1"/>
</dbReference>
<keyword evidence="3" id="KW-0804">Transcription</keyword>
<dbReference type="Proteomes" id="UP000586305">
    <property type="component" value="Unassembled WGS sequence"/>
</dbReference>
<comment type="caution">
    <text evidence="5">The sequence shown here is derived from an EMBL/GenBank/DDBJ whole genome shotgun (WGS) entry which is preliminary data.</text>
</comment>
<dbReference type="InterPro" id="IPR010982">
    <property type="entry name" value="Lambda_DNA-bd_dom_sf"/>
</dbReference>
<dbReference type="PANTHER" id="PTHR46797">
    <property type="entry name" value="HTH-TYPE TRANSCRIPTIONAL REGULATOR"/>
    <property type="match status" value="1"/>
</dbReference>
<gene>
    <name evidence="5" type="ORF">HG263_19010</name>
</gene>
<keyword evidence="1" id="KW-0805">Transcription regulation</keyword>
<dbReference type="Gene3D" id="1.10.260.40">
    <property type="entry name" value="lambda repressor-like DNA-binding domains"/>
    <property type="match status" value="1"/>
</dbReference>
<proteinExistence type="predicted"/>
<evidence type="ECO:0000256" key="2">
    <source>
        <dbReference type="ARBA" id="ARBA00023125"/>
    </source>
</evidence>
<dbReference type="Pfam" id="PF01381">
    <property type="entry name" value="HTH_3"/>
    <property type="match status" value="1"/>
</dbReference>
<dbReference type="EMBL" id="JABBPG010000010">
    <property type="protein sequence ID" value="NOU52597.1"/>
    <property type="molecule type" value="Genomic_DNA"/>
</dbReference>
<sequence length="79" mass="9093">MNDRNQIFSEKLRAIRTSKKISQDKLAVATKIDRSYVGRIDRGEVNITLDILYKIAIALECEPADFLPNLEQLKETEIE</sequence>